<feature type="domain" description="Inosine/uridine-preferring nucleoside hydrolase" evidence="3">
    <location>
        <begin position="9"/>
        <end position="309"/>
    </location>
</feature>
<dbReference type="AlphaFoldDB" id="G9WR58"/>
<keyword evidence="5" id="KW-1185">Reference proteome</keyword>
<comment type="caution">
    <text evidence="4">The sequence shown here is derived from an EMBL/GenBank/DDBJ whole genome shotgun (WGS) entry which is preliminary data.</text>
</comment>
<dbReference type="GO" id="GO:0006152">
    <property type="term" value="P:purine nucleoside catabolic process"/>
    <property type="evidence" value="ECO:0007669"/>
    <property type="project" value="TreeGrafter"/>
</dbReference>
<accession>G9WR58</accession>
<organism evidence="4 5">
    <name type="scientific">Oribacterium asaccharolyticum ACB7</name>
    <dbReference type="NCBI Taxonomy" id="796944"/>
    <lineage>
        <taxon>Bacteria</taxon>
        <taxon>Bacillati</taxon>
        <taxon>Bacillota</taxon>
        <taxon>Clostridia</taxon>
        <taxon>Lachnospirales</taxon>
        <taxon>Lachnospiraceae</taxon>
        <taxon>Oribacterium</taxon>
    </lineage>
</organism>
<dbReference type="Gene3D" id="3.90.245.10">
    <property type="entry name" value="Ribonucleoside hydrolase-like"/>
    <property type="match status" value="1"/>
</dbReference>
<keyword evidence="2" id="KW-0326">Glycosidase</keyword>
<dbReference type="InterPro" id="IPR036452">
    <property type="entry name" value="Ribo_hydro-like"/>
</dbReference>
<dbReference type="PANTHER" id="PTHR12304">
    <property type="entry name" value="INOSINE-URIDINE PREFERRING NUCLEOSIDE HYDROLASE"/>
    <property type="match status" value="1"/>
</dbReference>
<evidence type="ECO:0000256" key="1">
    <source>
        <dbReference type="ARBA" id="ARBA00022801"/>
    </source>
</evidence>
<reference evidence="4 5" key="1">
    <citation type="submission" date="2011-08" db="EMBL/GenBank/DDBJ databases">
        <title>The Genome Sequence of Oribacterium sp. ACB7.</title>
        <authorList>
            <consortium name="The Broad Institute Genome Sequencing Platform"/>
            <person name="Earl A."/>
            <person name="Ward D."/>
            <person name="Feldgarden M."/>
            <person name="Gevers D."/>
            <person name="Sizova M."/>
            <person name="Hazen A."/>
            <person name="Epstein S."/>
            <person name="Young S.K."/>
            <person name="Zeng Q."/>
            <person name="Gargeya S."/>
            <person name="Fitzgerald M."/>
            <person name="Haas B."/>
            <person name="Abouelleil A."/>
            <person name="Alvarado L."/>
            <person name="Arachchi H.M."/>
            <person name="Berlin A."/>
            <person name="Brown A."/>
            <person name="Chapman S.B."/>
            <person name="Chen Z."/>
            <person name="Dunbar C."/>
            <person name="Freedman E."/>
            <person name="Gearin G."/>
            <person name="Gellesch M."/>
            <person name="Goldberg J."/>
            <person name="Griggs A."/>
            <person name="Gujja S."/>
            <person name="Heiman D."/>
            <person name="Howarth C."/>
            <person name="Larson L."/>
            <person name="Lui A."/>
            <person name="MacDonald P.J.P."/>
            <person name="Montmayeur A."/>
            <person name="Murphy C."/>
            <person name="Neiman D."/>
            <person name="Pearson M."/>
            <person name="Priest M."/>
            <person name="Roberts A."/>
            <person name="Saif S."/>
            <person name="Shea T."/>
            <person name="Shenoy N."/>
            <person name="Sisk P."/>
            <person name="Stolte C."/>
            <person name="Sykes S."/>
            <person name="Wortman J."/>
            <person name="Nusbaum C."/>
            <person name="Birren B."/>
        </authorList>
    </citation>
    <scope>NUCLEOTIDE SEQUENCE [LARGE SCALE GENOMIC DNA]</scope>
    <source>
        <strain evidence="4 5">ACB7</strain>
    </source>
</reference>
<dbReference type="PATRIC" id="fig|796944.3.peg.72"/>
<dbReference type="SUPFAM" id="SSF53590">
    <property type="entry name" value="Nucleoside hydrolase"/>
    <property type="match status" value="1"/>
</dbReference>
<dbReference type="InterPro" id="IPR023186">
    <property type="entry name" value="IUNH"/>
</dbReference>
<dbReference type="Pfam" id="PF01156">
    <property type="entry name" value="IU_nuc_hydro"/>
    <property type="match status" value="1"/>
</dbReference>
<protein>
    <recommendedName>
        <fullName evidence="3">Inosine/uridine-preferring nucleoside hydrolase domain-containing protein</fullName>
    </recommendedName>
</protein>
<gene>
    <name evidence="4" type="ORF">HMPREF9624_01574</name>
</gene>
<evidence type="ECO:0000256" key="2">
    <source>
        <dbReference type="ARBA" id="ARBA00023295"/>
    </source>
</evidence>
<proteinExistence type="predicted"/>
<dbReference type="Proteomes" id="UP000003527">
    <property type="component" value="Unassembled WGS sequence"/>
</dbReference>
<evidence type="ECO:0000313" key="5">
    <source>
        <dbReference type="Proteomes" id="UP000003527"/>
    </source>
</evidence>
<dbReference type="GO" id="GO:0005829">
    <property type="term" value="C:cytosol"/>
    <property type="evidence" value="ECO:0007669"/>
    <property type="project" value="TreeGrafter"/>
</dbReference>
<dbReference type="HOGENOM" id="CLU_036838_2_2_9"/>
<evidence type="ECO:0000259" key="3">
    <source>
        <dbReference type="Pfam" id="PF01156"/>
    </source>
</evidence>
<name>G9WR58_9FIRM</name>
<dbReference type="GO" id="GO:0008477">
    <property type="term" value="F:purine nucleosidase activity"/>
    <property type="evidence" value="ECO:0007669"/>
    <property type="project" value="TreeGrafter"/>
</dbReference>
<keyword evidence="1" id="KW-0378">Hydrolase</keyword>
<sequence>MQENRKRGIIIDCDPGHDDAMAILWALASSNLEIKAVTTVAGNQTIEKVTNNAIRVLTKAKQLHIPVAVGAKEPLIRKLVIGGELVHGESGLEGPVLPENGFAPVEISALKLMEKILEESEEKITLVGIGPLTNIAQLLITRPELKQKIEEIYIMGGGTIGNWTPAAEYNIFADPEAAKVVFNSELPIVMAGLDVTQKAYITREENEILRAQGNEMSIFVAELIDYFSRYHYEVEGFPGCTLHDPCAIAALVHPELFESVQCNVDVEVTGELTRGMTVVDTVDYQKKLFGKKVVRNTKFLTGVHREEFVKTFFEAMKRLG</sequence>
<dbReference type="CDD" id="cd02651">
    <property type="entry name" value="nuc_hydro_IU_UC_XIUA"/>
    <property type="match status" value="1"/>
</dbReference>
<dbReference type="PANTHER" id="PTHR12304:SF4">
    <property type="entry name" value="URIDINE NUCLEOSIDASE"/>
    <property type="match status" value="1"/>
</dbReference>
<dbReference type="EMBL" id="AFZD01000002">
    <property type="protein sequence ID" value="EHL14394.1"/>
    <property type="molecule type" value="Genomic_DNA"/>
</dbReference>
<dbReference type="InterPro" id="IPR001910">
    <property type="entry name" value="Inosine/uridine_hydrolase_dom"/>
</dbReference>
<evidence type="ECO:0000313" key="4">
    <source>
        <dbReference type="EMBL" id="EHL14394.1"/>
    </source>
</evidence>